<sequence length="78" mass="8251">MSNILLVFGALLVLSGILYVARTAIWWGSLSRPRSSGPVPDTLEPSRRGVRFLGLGANWPGILLMAIGAVLLLSGASF</sequence>
<dbReference type="AlphaFoldDB" id="A0A1Y2J7N4"/>
<organism evidence="2 3">
    <name type="scientific">Bradyrhizobium japonicum</name>
    <dbReference type="NCBI Taxonomy" id="375"/>
    <lineage>
        <taxon>Bacteria</taxon>
        <taxon>Pseudomonadati</taxon>
        <taxon>Pseudomonadota</taxon>
        <taxon>Alphaproteobacteria</taxon>
        <taxon>Hyphomicrobiales</taxon>
        <taxon>Nitrobacteraceae</taxon>
        <taxon>Bradyrhizobium</taxon>
    </lineage>
</organism>
<feature type="transmembrane region" description="Helical" evidence="1">
    <location>
        <begin position="52"/>
        <end position="73"/>
    </location>
</feature>
<accession>A0A1Y2J7N4</accession>
<evidence type="ECO:0000313" key="2">
    <source>
        <dbReference type="EMBL" id="OSJ22118.1"/>
    </source>
</evidence>
<reference evidence="2 3" key="1">
    <citation type="submission" date="2017-03" db="EMBL/GenBank/DDBJ databases">
        <title>Whole genome sequences of fourteen strains of Bradyrhizobium canariense and one strain of Bradyrhizobium japonicum isolated from Lupinus (Papilionoideae: Genisteae) species in Algeria.</title>
        <authorList>
            <person name="Crovadore J."/>
            <person name="Chekireb D."/>
            <person name="Brachmann A."/>
            <person name="Chablais R."/>
            <person name="Cochard B."/>
            <person name="Lefort F."/>
        </authorList>
    </citation>
    <scope>NUCLEOTIDE SEQUENCE [LARGE SCALE GENOMIC DNA]</scope>
    <source>
        <strain evidence="2 3">UBMA197</strain>
    </source>
</reference>
<keyword evidence="1" id="KW-0812">Transmembrane</keyword>
<evidence type="ECO:0000256" key="1">
    <source>
        <dbReference type="SAM" id="Phobius"/>
    </source>
</evidence>
<keyword evidence="1" id="KW-0472">Membrane</keyword>
<name>A0A1Y2J7N4_BRAJP</name>
<evidence type="ECO:0000313" key="3">
    <source>
        <dbReference type="Proteomes" id="UP000193335"/>
    </source>
</evidence>
<gene>
    <name evidence="2" type="ORF">BSZ19_46875</name>
</gene>
<keyword evidence="1" id="KW-1133">Transmembrane helix</keyword>
<proteinExistence type="predicted"/>
<dbReference type="Proteomes" id="UP000193335">
    <property type="component" value="Unassembled WGS sequence"/>
</dbReference>
<protein>
    <submittedName>
        <fullName evidence="2">Uncharacterized protein</fullName>
    </submittedName>
</protein>
<comment type="caution">
    <text evidence="2">The sequence shown here is derived from an EMBL/GenBank/DDBJ whole genome shotgun (WGS) entry which is preliminary data.</text>
</comment>
<dbReference type="EMBL" id="NAFL01000286">
    <property type="protein sequence ID" value="OSJ22118.1"/>
    <property type="molecule type" value="Genomic_DNA"/>
</dbReference>